<gene>
    <name evidence="1" type="ORF">CUN51_00005</name>
</gene>
<evidence type="ECO:0000313" key="2">
    <source>
        <dbReference type="Proteomes" id="UP000228921"/>
    </source>
</evidence>
<organism evidence="1 2">
    <name type="scientific">Candidatus Thermofonsia Clade 1 bacterium</name>
    <dbReference type="NCBI Taxonomy" id="2364210"/>
    <lineage>
        <taxon>Bacteria</taxon>
        <taxon>Bacillati</taxon>
        <taxon>Chloroflexota</taxon>
        <taxon>Candidatus Thermofontia</taxon>
        <taxon>Candidatus Thermofonsia Clade 1</taxon>
    </lineage>
</organism>
<protein>
    <recommendedName>
        <fullName evidence="3">WD40 repeat domain-containing protein</fullName>
    </recommendedName>
</protein>
<comment type="caution">
    <text evidence="1">The sequence shown here is derived from an EMBL/GenBank/DDBJ whole genome shotgun (WGS) entry which is preliminary data.</text>
</comment>
<dbReference type="SUPFAM" id="SSF50998">
    <property type="entry name" value="Quinoprotein alcohol dehydrogenase-like"/>
    <property type="match status" value="1"/>
</dbReference>
<dbReference type="Gene3D" id="2.130.10.10">
    <property type="entry name" value="YVTN repeat-like/Quinoprotein amine dehydrogenase"/>
    <property type="match status" value="1"/>
</dbReference>
<accession>A0A2M8P3D4</accession>
<evidence type="ECO:0008006" key="3">
    <source>
        <dbReference type="Google" id="ProtNLM"/>
    </source>
</evidence>
<dbReference type="Proteomes" id="UP000228921">
    <property type="component" value="Unassembled WGS sequence"/>
</dbReference>
<dbReference type="InterPro" id="IPR001680">
    <property type="entry name" value="WD40_rpt"/>
</dbReference>
<evidence type="ECO:0000313" key="1">
    <source>
        <dbReference type="EMBL" id="PJF32049.1"/>
    </source>
</evidence>
<reference evidence="1 2" key="1">
    <citation type="submission" date="2017-11" db="EMBL/GenBank/DDBJ databases">
        <title>Evolution of Phototrophy in the Chloroflexi Phylum Driven by Horizontal Gene Transfer.</title>
        <authorList>
            <person name="Ward L.M."/>
            <person name="Hemp J."/>
            <person name="Shih P.M."/>
            <person name="Mcglynn S.E."/>
            <person name="Fischer W."/>
        </authorList>
    </citation>
    <scope>NUCLEOTIDE SEQUENCE [LARGE SCALE GENOMIC DNA]</scope>
    <source>
        <strain evidence="1">CP2_2F</strain>
    </source>
</reference>
<dbReference type="EMBL" id="PGTK01000001">
    <property type="protein sequence ID" value="PJF32049.1"/>
    <property type="molecule type" value="Genomic_DNA"/>
</dbReference>
<feature type="non-terminal residue" evidence="1">
    <location>
        <position position="1"/>
    </location>
</feature>
<dbReference type="InterPro" id="IPR011047">
    <property type="entry name" value="Quinoprotein_ADH-like_sf"/>
</dbReference>
<proteinExistence type="predicted"/>
<dbReference type="InterPro" id="IPR015943">
    <property type="entry name" value="WD40/YVTN_repeat-like_dom_sf"/>
</dbReference>
<name>A0A2M8P3D4_9CHLR</name>
<dbReference type="AlphaFoldDB" id="A0A2M8P3D4"/>
<sequence length="231" mass="26261">PSRNWLCVYLFEYYQIAYGWAGWRWLAEPVLKSSELEKLSLRLWSAGGTELATLRGHEGRVEGALELHDGRLLSWSWDRTLRLWAAGGAALATLRGHEYGVEGVLELRDGRLLSWDRKTLRLWAVNRTPIDVIRTDTSMQALHTWFARHNALEDGFKQLMRAWHGSRFAPEINGLLQWDGNVLRLYNAETDEELASFYAESAITDATFLQNGEVVALGCASGQVIFLRVLV</sequence>
<dbReference type="Pfam" id="PF00400">
    <property type="entry name" value="WD40"/>
    <property type="match status" value="1"/>
</dbReference>
<dbReference type="SMART" id="SM00320">
    <property type="entry name" value="WD40"/>
    <property type="match status" value="3"/>
</dbReference>